<evidence type="ECO:0000313" key="5">
    <source>
        <dbReference type="Proteomes" id="UP000440224"/>
    </source>
</evidence>
<organism evidence="4 5">
    <name type="scientific">Polyangium spumosum</name>
    <dbReference type="NCBI Taxonomy" id="889282"/>
    <lineage>
        <taxon>Bacteria</taxon>
        <taxon>Pseudomonadati</taxon>
        <taxon>Myxococcota</taxon>
        <taxon>Polyangia</taxon>
        <taxon>Polyangiales</taxon>
        <taxon>Polyangiaceae</taxon>
        <taxon>Polyangium</taxon>
    </lineage>
</organism>
<keyword evidence="2" id="KW-0812">Transmembrane</keyword>
<dbReference type="Proteomes" id="UP000440224">
    <property type="component" value="Unassembled WGS sequence"/>
</dbReference>
<keyword evidence="2" id="KW-0472">Membrane</keyword>
<proteinExistence type="predicted"/>
<feature type="region of interest" description="Disordered" evidence="1">
    <location>
        <begin position="400"/>
        <end position="428"/>
    </location>
</feature>
<dbReference type="EMBL" id="WJIE01000030">
    <property type="protein sequence ID" value="MRG98355.1"/>
    <property type="molecule type" value="Genomic_DNA"/>
</dbReference>
<dbReference type="AlphaFoldDB" id="A0A6N7Q6M8"/>
<feature type="chain" id="PRO_5027025113" description="DUF2330 domain-containing protein" evidence="3">
    <location>
        <begin position="27"/>
        <end position="463"/>
    </location>
</feature>
<evidence type="ECO:0000313" key="4">
    <source>
        <dbReference type="EMBL" id="MRG98355.1"/>
    </source>
</evidence>
<protein>
    <recommendedName>
        <fullName evidence="6">DUF2330 domain-containing protein</fullName>
    </recommendedName>
</protein>
<keyword evidence="3" id="KW-0732">Signal</keyword>
<keyword evidence="2" id="KW-1133">Transmembrane helix</keyword>
<accession>A0A6N7Q6M8</accession>
<evidence type="ECO:0000256" key="1">
    <source>
        <dbReference type="SAM" id="MobiDB-lite"/>
    </source>
</evidence>
<evidence type="ECO:0000256" key="2">
    <source>
        <dbReference type="SAM" id="Phobius"/>
    </source>
</evidence>
<feature type="compositionally biased region" description="Basic and acidic residues" evidence="1">
    <location>
        <begin position="270"/>
        <end position="279"/>
    </location>
</feature>
<evidence type="ECO:0008006" key="6">
    <source>
        <dbReference type="Google" id="ProtNLM"/>
    </source>
</evidence>
<gene>
    <name evidence="4" type="ORF">GF068_41545</name>
</gene>
<feature type="signal peptide" evidence="3">
    <location>
        <begin position="1"/>
        <end position="26"/>
    </location>
</feature>
<keyword evidence="5" id="KW-1185">Reference proteome</keyword>
<comment type="caution">
    <text evidence="4">The sequence shown here is derived from an EMBL/GenBank/DDBJ whole genome shotgun (WGS) entry which is preliminary data.</text>
</comment>
<dbReference type="OrthoDB" id="5492400at2"/>
<feature type="region of interest" description="Disordered" evidence="1">
    <location>
        <begin position="260"/>
        <end position="279"/>
    </location>
</feature>
<reference evidence="4 5" key="1">
    <citation type="submission" date="2019-10" db="EMBL/GenBank/DDBJ databases">
        <title>A soil myxobacterium in the family Polyangiaceae.</title>
        <authorList>
            <person name="Li Y."/>
            <person name="Wang J."/>
        </authorList>
    </citation>
    <scope>NUCLEOTIDE SEQUENCE [LARGE SCALE GENOMIC DNA]</scope>
    <source>
        <strain evidence="4 5">DSM 14734</strain>
    </source>
</reference>
<sequence length="463" mass="50427">MVPRLVKALGPLVVLSIAAVTSPAGAVALGGATPSPVVHEDYLIVSHDEPSGRQHVLFAARLAPASPRVLVGLPTPSTPTVEPMPKLDLAALVFALVEPHEQRTRGRLSARPAPWVMDRSTLSSFVVAPAASEQPFDAAWTKSYVDRGFSFAVLDVVTPPGNVLEIMTPAAHVSFDTPRVIVARREPPRAEAPPDDPPEGAALPMVVESLRAAPKDAAPSIEAIERALRMRSGPMLRCYERFLEHRPEATKVTIEAAIRPKGDTASLRSPGERDGDESSRELARCVVAILRAQKFPRADEGWKFSAELAFTPPRTPARRTHLVLVGPSRHVWRDPPASARLLHDFEAAPEDVARVMTPELRRVMALPEGRRLWVSHWLDRDVRRALAEDVVFEREALPADGEPGTLSVTTPKPDLLPAAESPRETRRSRLVSKRARAALAAATAFALAVALALWLARDEHRAR</sequence>
<name>A0A6N7Q6M8_9BACT</name>
<evidence type="ECO:0000256" key="3">
    <source>
        <dbReference type="SAM" id="SignalP"/>
    </source>
</evidence>
<feature type="transmembrane region" description="Helical" evidence="2">
    <location>
        <begin position="437"/>
        <end position="456"/>
    </location>
</feature>
<dbReference type="RefSeq" id="WP_153825124.1">
    <property type="nucleotide sequence ID" value="NZ_WJIE01000030.1"/>
</dbReference>